<evidence type="ECO:0000313" key="3">
    <source>
        <dbReference type="Proteomes" id="UP000243053"/>
    </source>
</evidence>
<name>A0A1Y5DWM4_COLPS</name>
<sequence length="191" mass="21688">MSKYIPQEEIISDKAMSDKALAEQVATLPVEMTPERDLWSGIERAINHKNQELTINKQRKLLMPSAWAASIALVILMSWVTFSPSINEESAPVLVETQEKNGVTQGQLVNFMQQNFKKQKQTLLASYGQPTVDKLPAAMQQELTQLSDARASIRKALLTDENNADLLNLLDFTQQQELKLLQQLYRQYQVI</sequence>
<keyword evidence="1" id="KW-1133">Transmembrane helix</keyword>
<evidence type="ECO:0000313" key="2">
    <source>
        <dbReference type="EMBL" id="OUR74891.1"/>
    </source>
</evidence>
<dbReference type="AlphaFoldDB" id="A0A1Y5DWM4"/>
<comment type="caution">
    <text evidence="2">The sequence shown here is derived from an EMBL/GenBank/DDBJ whole genome shotgun (WGS) entry which is preliminary data.</text>
</comment>
<dbReference type="EMBL" id="MAAF01000120">
    <property type="protein sequence ID" value="OUR74891.1"/>
    <property type="molecule type" value="Genomic_DNA"/>
</dbReference>
<proteinExistence type="predicted"/>
<dbReference type="Proteomes" id="UP000243053">
    <property type="component" value="Unassembled WGS sequence"/>
</dbReference>
<protein>
    <submittedName>
        <fullName evidence="2">Uncharacterized protein</fullName>
    </submittedName>
</protein>
<gene>
    <name evidence="2" type="ORF">A9Q75_19305</name>
</gene>
<accession>A0A1Y5DWM4</accession>
<feature type="transmembrane region" description="Helical" evidence="1">
    <location>
        <begin position="61"/>
        <end position="82"/>
    </location>
</feature>
<evidence type="ECO:0000256" key="1">
    <source>
        <dbReference type="SAM" id="Phobius"/>
    </source>
</evidence>
<keyword evidence="1" id="KW-0472">Membrane</keyword>
<organism evidence="2 3">
    <name type="scientific">Colwellia psychrerythraea</name>
    <name type="common">Vibrio psychroerythus</name>
    <dbReference type="NCBI Taxonomy" id="28229"/>
    <lineage>
        <taxon>Bacteria</taxon>
        <taxon>Pseudomonadati</taxon>
        <taxon>Pseudomonadota</taxon>
        <taxon>Gammaproteobacteria</taxon>
        <taxon>Alteromonadales</taxon>
        <taxon>Colwelliaceae</taxon>
        <taxon>Colwellia</taxon>
    </lineage>
</organism>
<reference evidence="3" key="1">
    <citation type="journal article" date="2017" name="Proc. Natl. Acad. Sci. U.S.A.">
        <title>Simulation of Deepwater Horizon oil plume reveals substrate specialization within a complex community of hydrocarbon degraders.</title>
        <authorList>
            <person name="Hu P."/>
            <person name="Dubinsky E.A."/>
            <person name="Probst A.J."/>
            <person name="Wang J."/>
            <person name="Sieber C.M.K."/>
            <person name="Tom L.M."/>
            <person name="Gardinali P."/>
            <person name="Banfield J.F."/>
            <person name="Atlas R.M."/>
            <person name="Andersen G.L."/>
        </authorList>
    </citation>
    <scope>NUCLEOTIDE SEQUENCE [LARGE SCALE GENOMIC DNA]</scope>
</reference>
<keyword evidence="1" id="KW-0812">Transmembrane</keyword>